<reference evidence="2" key="1">
    <citation type="submission" date="2021-01" db="EMBL/GenBank/DDBJ databases">
        <title>Whole genome shotgun sequence of Actinoplanes nipponensis NBRC 14063.</title>
        <authorList>
            <person name="Komaki H."/>
            <person name="Tamura T."/>
        </authorList>
    </citation>
    <scope>NUCLEOTIDE SEQUENCE</scope>
    <source>
        <strain evidence="2">NBRC 14063</strain>
    </source>
</reference>
<dbReference type="CDD" id="cd00093">
    <property type="entry name" value="HTH_XRE"/>
    <property type="match status" value="1"/>
</dbReference>
<gene>
    <name evidence="2" type="ORF">Ani05nite_07740</name>
</gene>
<dbReference type="PANTHER" id="PTHR47691">
    <property type="entry name" value="REGULATOR-RELATED"/>
    <property type="match status" value="1"/>
</dbReference>
<dbReference type="Proteomes" id="UP000647172">
    <property type="component" value="Unassembled WGS sequence"/>
</dbReference>
<dbReference type="SUPFAM" id="SSF47413">
    <property type="entry name" value="lambda repressor-like DNA-binding domains"/>
    <property type="match status" value="1"/>
</dbReference>
<dbReference type="Pfam" id="PF01381">
    <property type="entry name" value="HTH_3"/>
    <property type="match status" value="1"/>
</dbReference>
<dbReference type="Gene3D" id="1.10.260.40">
    <property type="entry name" value="lambda repressor-like DNA-binding domains"/>
    <property type="match status" value="1"/>
</dbReference>
<organism evidence="2 3">
    <name type="scientific">Actinoplanes nipponensis</name>
    <dbReference type="NCBI Taxonomy" id="135950"/>
    <lineage>
        <taxon>Bacteria</taxon>
        <taxon>Bacillati</taxon>
        <taxon>Actinomycetota</taxon>
        <taxon>Actinomycetes</taxon>
        <taxon>Micromonosporales</taxon>
        <taxon>Micromonosporaceae</taxon>
        <taxon>Actinoplanes</taxon>
    </lineage>
</organism>
<dbReference type="AlphaFoldDB" id="A0A919MRS1"/>
<accession>A0A919MRS1</accession>
<dbReference type="InterPro" id="IPR011990">
    <property type="entry name" value="TPR-like_helical_dom_sf"/>
</dbReference>
<dbReference type="PROSITE" id="PS50943">
    <property type="entry name" value="HTH_CROC1"/>
    <property type="match status" value="1"/>
</dbReference>
<dbReference type="InterPro" id="IPR010982">
    <property type="entry name" value="Lambda_DNA-bd_dom_sf"/>
</dbReference>
<protein>
    <submittedName>
        <fullName evidence="2">Transcriptional regulator</fullName>
    </submittedName>
</protein>
<dbReference type="RefSeq" id="WP_203764794.1">
    <property type="nucleotide sequence ID" value="NZ_BOMQ01000008.1"/>
</dbReference>
<proteinExistence type="predicted"/>
<name>A0A919MRS1_9ACTN</name>
<dbReference type="SMART" id="SM00530">
    <property type="entry name" value="HTH_XRE"/>
    <property type="match status" value="1"/>
</dbReference>
<feature type="domain" description="HTH cro/C1-type" evidence="1">
    <location>
        <begin position="22"/>
        <end position="75"/>
    </location>
</feature>
<dbReference type="InterPro" id="IPR001387">
    <property type="entry name" value="Cro/C1-type_HTH"/>
</dbReference>
<evidence type="ECO:0000313" key="3">
    <source>
        <dbReference type="Proteomes" id="UP000647172"/>
    </source>
</evidence>
<dbReference type="SUPFAM" id="SSF48452">
    <property type="entry name" value="TPR-like"/>
    <property type="match status" value="1"/>
</dbReference>
<dbReference type="GO" id="GO:0003677">
    <property type="term" value="F:DNA binding"/>
    <property type="evidence" value="ECO:0007669"/>
    <property type="project" value="InterPro"/>
</dbReference>
<dbReference type="EMBL" id="BOMQ01000008">
    <property type="protein sequence ID" value="GIE47240.1"/>
    <property type="molecule type" value="Genomic_DNA"/>
</dbReference>
<dbReference type="PANTHER" id="PTHR47691:SF3">
    <property type="entry name" value="HTH-TYPE TRANSCRIPTIONAL REGULATOR RV0890C-RELATED"/>
    <property type="match status" value="1"/>
</dbReference>
<comment type="caution">
    <text evidence="2">The sequence shown here is derived from an EMBL/GenBank/DDBJ whole genome shotgun (WGS) entry which is preliminary data.</text>
</comment>
<sequence>MTTKPLEALRENGEPAGVGPRIRRLRRAHGLTQRELAQPHYSRTLLAAVEAGTRNPSEPMLTHVAQRLGVDPDDLRYGRPPGAAADLNDALQRARRLLSEGKIGYAEDEFRRVRADASRYALTEPAGWAGYWLGEARLQSGDLRGAEEQFGRVRDEPPSTPRTAAVARWAYCRFARGDLSTALAVLQEELRAPAELPAHADGRLRLSASLLYIFVELDWRERARRLEADAQALLPQATVPEWLAHFYTTAGQLRRSPAELPEAERMFTEAGRIYRELGLTREVGLCHWAHGYVLRRVDRLPEAARELSAAAEILRAVGATQDHAGATLELAEVCRRQGDLDQAARLATEAGRISHDVHHAECMAEADRLLGLVAVGRGDPAAGERLLTRAAARYEQTGLMAELVRTCRMLGDVLLEAGREADAVVVLRRGLHAAEKIR</sequence>
<evidence type="ECO:0000313" key="2">
    <source>
        <dbReference type="EMBL" id="GIE47240.1"/>
    </source>
</evidence>
<keyword evidence="3" id="KW-1185">Reference proteome</keyword>
<dbReference type="Gene3D" id="1.25.40.10">
    <property type="entry name" value="Tetratricopeptide repeat domain"/>
    <property type="match status" value="2"/>
</dbReference>
<evidence type="ECO:0000259" key="1">
    <source>
        <dbReference type="PROSITE" id="PS50943"/>
    </source>
</evidence>